<sequence length="281" mass="32611">MSRIIEKKEGGDNPFQQQAQTEEYLDDFTKKSLEMADILNKMDSIVTDMQKIVASGDISDHNQECKIHIENYTKLLLKAKPIIEDLEKMNQALKGEGSRPLEYQKQLHLFQNMTRRLNNTMSRFSLLRESMSKMNLDKVKRTFEINGLYATENEIEDMIETNDFSRVETMAEISQKRENLQKLVQNEQSYLKLETQFKELFEIFNQLAFIIRENQEDIDRIETNVYQAHDYVVSANTKLEKAVQYKKSASKKKIYIIIAVVVILAIIIAAIAIPLSRKSGS</sequence>
<keyword evidence="3" id="KW-0472">Membrane</keyword>
<dbReference type="EMBL" id="GHBP01001653">
    <property type="protein sequence ID" value="NDJ92830.1"/>
    <property type="molecule type" value="Transcribed_RNA"/>
</dbReference>
<proteinExistence type="inferred from homology"/>
<dbReference type="InterPro" id="IPR045242">
    <property type="entry name" value="Syntaxin"/>
</dbReference>
<reference evidence="5" key="1">
    <citation type="submission" date="2018-11" db="EMBL/GenBank/DDBJ databases">
        <title>Henneguya salminicola genome and transcriptome.</title>
        <authorList>
            <person name="Yahalomi D."/>
            <person name="Atkinson S.D."/>
            <person name="Neuhof M."/>
            <person name="Chang E.S."/>
            <person name="Philippe H."/>
            <person name="Cartwright P."/>
            <person name="Bartholomew J.L."/>
            <person name="Huchon D."/>
        </authorList>
    </citation>
    <scope>NUCLEOTIDE SEQUENCE</scope>
    <source>
        <strain evidence="5">Hz1</strain>
        <tissue evidence="5">Whole</tissue>
    </source>
</reference>
<dbReference type="GO" id="GO:0005484">
    <property type="term" value="F:SNAP receptor activity"/>
    <property type="evidence" value="ECO:0007669"/>
    <property type="project" value="TreeGrafter"/>
</dbReference>
<dbReference type="SUPFAM" id="SSF47661">
    <property type="entry name" value="t-snare proteins"/>
    <property type="match status" value="1"/>
</dbReference>
<evidence type="ECO:0000259" key="4">
    <source>
        <dbReference type="PROSITE" id="PS50192"/>
    </source>
</evidence>
<name>A0A6G3MFP5_HENSL</name>
<dbReference type="OrthoDB" id="10255013at2759"/>
<dbReference type="AlphaFoldDB" id="A0A6G3MFP5"/>
<dbReference type="GO" id="GO:0006906">
    <property type="term" value="P:vesicle fusion"/>
    <property type="evidence" value="ECO:0007669"/>
    <property type="project" value="TreeGrafter"/>
</dbReference>
<dbReference type="GO" id="GO:0048278">
    <property type="term" value="P:vesicle docking"/>
    <property type="evidence" value="ECO:0007669"/>
    <property type="project" value="TreeGrafter"/>
</dbReference>
<comment type="subcellular location">
    <subcellularLocation>
        <location evidence="1">Membrane</location>
        <topology evidence="1">Single-pass type IV membrane protein</topology>
    </subcellularLocation>
</comment>
<feature type="transmembrane region" description="Helical" evidence="3">
    <location>
        <begin position="254"/>
        <end position="275"/>
    </location>
</feature>
<evidence type="ECO:0000256" key="2">
    <source>
        <dbReference type="ARBA" id="ARBA00009063"/>
    </source>
</evidence>
<evidence type="ECO:0000256" key="3">
    <source>
        <dbReference type="SAM" id="Phobius"/>
    </source>
</evidence>
<dbReference type="SMART" id="SM00397">
    <property type="entry name" value="t_SNARE"/>
    <property type="match status" value="1"/>
</dbReference>
<organism evidence="5">
    <name type="scientific">Henneguya salminicola</name>
    <name type="common">Myxosporean</name>
    <dbReference type="NCBI Taxonomy" id="69463"/>
    <lineage>
        <taxon>Eukaryota</taxon>
        <taxon>Metazoa</taxon>
        <taxon>Cnidaria</taxon>
        <taxon>Myxozoa</taxon>
        <taxon>Myxosporea</taxon>
        <taxon>Bivalvulida</taxon>
        <taxon>Platysporina</taxon>
        <taxon>Myxobolidae</taxon>
        <taxon>Henneguya</taxon>
    </lineage>
</organism>
<evidence type="ECO:0000256" key="1">
    <source>
        <dbReference type="ARBA" id="ARBA00004211"/>
    </source>
</evidence>
<comment type="similarity">
    <text evidence="2">Belongs to the syntaxin family.</text>
</comment>
<dbReference type="GO" id="GO:0000149">
    <property type="term" value="F:SNARE binding"/>
    <property type="evidence" value="ECO:0007669"/>
    <property type="project" value="TreeGrafter"/>
</dbReference>
<dbReference type="PROSITE" id="PS50192">
    <property type="entry name" value="T_SNARE"/>
    <property type="match status" value="1"/>
</dbReference>
<dbReference type="GO" id="GO:0005886">
    <property type="term" value="C:plasma membrane"/>
    <property type="evidence" value="ECO:0007669"/>
    <property type="project" value="TreeGrafter"/>
</dbReference>
<dbReference type="GO" id="GO:0006886">
    <property type="term" value="P:intracellular protein transport"/>
    <property type="evidence" value="ECO:0007669"/>
    <property type="project" value="TreeGrafter"/>
</dbReference>
<evidence type="ECO:0000313" key="5">
    <source>
        <dbReference type="EMBL" id="NDJ92830.1"/>
    </source>
</evidence>
<dbReference type="PANTHER" id="PTHR19957">
    <property type="entry name" value="SYNTAXIN"/>
    <property type="match status" value="1"/>
</dbReference>
<dbReference type="Gene3D" id="1.20.5.110">
    <property type="match status" value="1"/>
</dbReference>
<accession>A0A6G3MFP5</accession>
<feature type="domain" description="T-SNARE coiled-coil homology" evidence="4">
    <location>
        <begin position="180"/>
        <end position="242"/>
    </location>
</feature>
<dbReference type="Pfam" id="PF05739">
    <property type="entry name" value="SNARE"/>
    <property type="match status" value="1"/>
</dbReference>
<dbReference type="InterPro" id="IPR010989">
    <property type="entry name" value="SNARE"/>
</dbReference>
<dbReference type="GO" id="GO:0012505">
    <property type="term" value="C:endomembrane system"/>
    <property type="evidence" value="ECO:0007669"/>
    <property type="project" value="TreeGrafter"/>
</dbReference>
<dbReference type="GO" id="GO:0031201">
    <property type="term" value="C:SNARE complex"/>
    <property type="evidence" value="ECO:0007669"/>
    <property type="project" value="TreeGrafter"/>
</dbReference>
<dbReference type="InterPro" id="IPR000727">
    <property type="entry name" value="T_SNARE_dom"/>
</dbReference>
<protein>
    <submittedName>
        <fullName evidence="5">Syntaxin-1A (Trinotate prediction)</fullName>
    </submittedName>
</protein>
<keyword evidence="3" id="KW-1133">Transmembrane helix</keyword>
<keyword evidence="3" id="KW-0812">Transmembrane</keyword>
<dbReference type="PANTHER" id="PTHR19957:SF307">
    <property type="entry name" value="PROTEIN SSO1-RELATED"/>
    <property type="match status" value="1"/>
</dbReference>
<dbReference type="GO" id="GO:0006887">
    <property type="term" value="P:exocytosis"/>
    <property type="evidence" value="ECO:0007669"/>
    <property type="project" value="TreeGrafter"/>
</dbReference>